<dbReference type="InterPro" id="IPR036388">
    <property type="entry name" value="WH-like_DNA-bd_sf"/>
</dbReference>
<dbReference type="EMBL" id="JAVMBO010000017">
    <property type="protein sequence ID" value="MDS1311258.1"/>
    <property type="molecule type" value="Genomic_DNA"/>
</dbReference>
<name>A0ABU2HJL6_9GAMM</name>
<evidence type="ECO:0000259" key="1">
    <source>
        <dbReference type="SMART" id="SM00421"/>
    </source>
</evidence>
<dbReference type="InterPro" id="IPR000792">
    <property type="entry name" value="Tscrpt_reg_LuxR_C"/>
</dbReference>
<dbReference type="InterPro" id="IPR016032">
    <property type="entry name" value="Sig_transdc_resp-reg_C-effctor"/>
</dbReference>
<evidence type="ECO:0000313" key="3">
    <source>
        <dbReference type="Proteomes" id="UP001267407"/>
    </source>
</evidence>
<reference evidence="2" key="1">
    <citation type="submission" date="2023-09" db="EMBL/GenBank/DDBJ databases">
        <title>Marinobacter sediminicola sp. nov. and Marinobacter maritimum sp. nov., isolated from marine sediment.</title>
        <authorList>
            <person name="An J."/>
        </authorList>
    </citation>
    <scope>NUCLEOTIDE SEQUENCE</scope>
    <source>
        <strain evidence="2">F60267</strain>
    </source>
</reference>
<accession>A0ABU2HJL6</accession>
<evidence type="ECO:0000313" key="2">
    <source>
        <dbReference type="EMBL" id="MDS1311258.1"/>
    </source>
</evidence>
<gene>
    <name evidence="2" type="ORF">RKA07_14245</name>
</gene>
<dbReference type="Pfam" id="PF00196">
    <property type="entry name" value="GerE"/>
    <property type="match status" value="1"/>
</dbReference>
<dbReference type="Gene3D" id="1.10.10.10">
    <property type="entry name" value="Winged helix-like DNA-binding domain superfamily/Winged helix DNA-binding domain"/>
    <property type="match status" value="1"/>
</dbReference>
<proteinExistence type="predicted"/>
<dbReference type="SUPFAM" id="SSF46894">
    <property type="entry name" value="C-terminal effector domain of the bipartite response regulators"/>
    <property type="match status" value="1"/>
</dbReference>
<keyword evidence="3" id="KW-1185">Reference proteome</keyword>
<dbReference type="Proteomes" id="UP001267407">
    <property type="component" value="Unassembled WGS sequence"/>
</dbReference>
<sequence>MLDSAWLVVDASDTHIILLTVQRTVAQGPYVPGELEALNRLVPFVRQTVGLAQTFHQHPSAEQSLSAIAELISEAAFVLNNRGHVVLSNQRGDELMGREQCLAIRGQRICFQSSVVQKAFLGAVTRASGVVVGDETARPETLIIGRDKETPLVMTLRPLEHNELLTGGVLITVINSDSRVFPSAEEIAEYFLLSPVEAEVCEDLVTGLSLKDIAAKRHKSEATIRSYLKQIFHKTGQSRQGQLISTILSALLR</sequence>
<feature type="domain" description="HTH luxR-type" evidence="1">
    <location>
        <begin position="190"/>
        <end position="247"/>
    </location>
</feature>
<comment type="caution">
    <text evidence="2">The sequence shown here is derived from an EMBL/GenBank/DDBJ whole genome shotgun (WGS) entry which is preliminary data.</text>
</comment>
<organism evidence="2 3">
    <name type="scientific">Marinobacter xiaoshiensis</name>
    <dbReference type="NCBI Taxonomy" id="3073652"/>
    <lineage>
        <taxon>Bacteria</taxon>
        <taxon>Pseudomonadati</taxon>
        <taxon>Pseudomonadota</taxon>
        <taxon>Gammaproteobacteria</taxon>
        <taxon>Pseudomonadales</taxon>
        <taxon>Marinobacteraceae</taxon>
        <taxon>Marinobacter</taxon>
    </lineage>
</organism>
<dbReference type="RefSeq" id="WP_310966625.1">
    <property type="nucleotide sequence ID" value="NZ_JAVMBO010000017.1"/>
</dbReference>
<protein>
    <submittedName>
        <fullName evidence="2">LuxR C-terminal-related transcriptional regulator</fullName>
    </submittedName>
</protein>
<dbReference type="SMART" id="SM00421">
    <property type="entry name" value="HTH_LUXR"/>
    <property type="match status" value="1"/>
</dbReference>